<gene>
    <name evidence="2" type="ORF">EX30DRAFT_341988</name>
</gene>
<evidence type="ECO:0000313" key="3">
    <source>
        <dbReference type="Proteomes" id="UP000298138"/>
    </source>
</evidence>
<evidence type="ECO:0000256" key="1">
    <source>
        <dbReference type="SAM" id="Phobius"/>
    </source>
</evidence>
<proteinExistence type="predicted"/>
<keyword evidence="1" id="KW-0812">Transmembrane</keyword>
<keyword evidence="3" id="KW-1185">Reference proteome</keyword>
<reference evidence="2 3" key="1">
    <citation type="submission" date="2019-04" db="EMBL/GenBank/DDBJ databases">
        <title>Comparative genomics and transcriptomics to analyze fruiting body development in filamentous ascomycetes.</title>
        <authorList>
            <consortium name="DOE Joint Genome Institute"/>
            <person name="Lutkenhaus R."/>
            <person name="Traeger S."/>
            <person name="Breuer J."/>
            <person name="Kuo A."/>
            <person name="Lipzen A."/>
            <person name="Pangilinan J."/>
            <person name="Dilworth D."/>
            <person name="Sandor L."/>
            <person name="Poggeler S."/>
            <person name="Barry K."/>
            <person name="Grigoriev I.V."/>
            <person name="Nowrousian M."/>
        </authorList>
    </citation>
    <scope>NUCLEOTIDE SEQUENCE [LARGE SCALE GENOMIC DNA]</scope>
    <source>
        <strain evidence="2 3">CBS 389.68</strain>
    </source>
</reference>
<dbReference type="InParanoid" id="A0A4S2MTS6"/>
<dbReference type="AlphaFoldDB" id="A0A4S2MTS6"/>
<keyword evidence="1" id="KW-1133">Transmembrane helix</keyword>
<dbReference type="Proteomes" id="UP000298138">
    <property type="component" value="Unassembled WGS sequence"/>
</dbReference>
<protein>
    <submittedName>
        <fullName evidence="2">Uncharacterized protein</fullName>
    </submittedName>
</protein>
<name>A0A4S2MTS6_9PEZI</name>
<feature type="transmembrane region" description="Helical" evidence="1">
    <location>
        <begin position="6"/>
        <end position="25"/>
    </location>
</feature>
<keyword evidence="1" id="KW-0472">Membrane</keyword>
<accession>A0A4S2MTS6</accession>
<evidence type="ECO:0000313" key="2">
    <source>
        <dbReference type="EMBL" id="TGZ79903.1"/>
    </source>
</evidence>
<sequence>MYILLHLLTGLSEGFFFCVFFFVDVHQLDNSSLFSRLFFYDHFLHLFFSQLGLEG</sequence>
<organism evidence="2 3">
    <name type="scientific">Ascodesmis nigricans</name>
    <dbReference type="NCBI Taxonomy" id="341454"/>
    <lineage>
        <taxon>Eukaryota</taxon>
        <taxon>Fungi</taxon>
        <taxon>Dikarya</taxon>
        <taxon>Ascomycota</taxon>
        <taxon>Pezizomycotina</taxon>
        <taxon>Pezizomycetes</taxon>
        <taxon>Pezizales</taxon>
        <taxon>Ascodesmidaceae</taxon>
        <taxon>Ascodesmis</taxon>
    </lineage>
</organism>
<dbReference type="EMBL" id="ML220128">
    <property type="protein sequence ID" value="TGZ79903.1"/>
    <property type="molecule type" value="Genomic_DNA"/>
</dbReference>